<keyword evidence="3" id="KW-1185">Reference proteome</keyword>
<feature type="compositionally biased region" description="Polar residues" evidence="1">
    <location>
        <begin position="87"/>
        <end position="102"/>
    </location>
</feature>
<sequence>MCSANHPHQIAKDCCISSEKDFSVQEEDGVKKRTLGKKEKGKIFSSHVTSKVCDKSSDKKVCAMRNPSSKSAAFEKQKKISSERRALTQSDQMNCSGYQHQNYRSKDQKSNVSLENVAVLESNFRSKHKRILDNEQVTVVMHNGAGHNNLITNSKHYNLQLKKYTNFKREKIPGNEYSNNFNVVCTKPSDAKHFNHLDGKDPHFGKKLDDERVSVEIIPDPPIHPPVVPPFPPPPIHPTIIPPIPPPVAPPFPPPARSSLYPAVCLDVVSGISPTVSPAASSAFDPAVSTVVTLSVSSAVTDTLSTVLPPVVHSAVTSPYPPPAVSSIYPPVCLPVSLIPSALTPSASTVIPTVTAVSTVVIPPVSSGAISAVFQPVPQHVPLVVASAALSLVSSASSQTVFTVAAAQQVPAPLILSVPTCISPSVSPAVAEPVSTTAALQPAVSFVSSSGNTSVVSVVASPVARHFPSSSTPHFPAADPPQIHSDIIVNIPPTVAASVSSPLSSPKPLSLIFCDSSSILTTVSPAVSSSPSSEILKRENCDFFLGKEQKNLKAVSENDENSDISSGCDHIRDITHYLKFIEKNKLISNDTAGMVLKDLNKAIKGKFP</sequence>
<proteinExistence type="predicted"/>
<name>A0A087U1Z1_STEMI</name>
<protein>
    <submittedName>
        <fullName evidence="2">Uncharacterized protein</fullName>
    </submittedName>
</protein>
<dbReference type="Proteomes" id="UP000054359">
    <property type="component" value="Unassembled WGS sequence"/>
</dbReference>
<organism evidence="2 3">
    <name type="scientific">Stegodyphus mimosarum</name>
    <name type="common">African social velvet spider</name>
    <dbReference type="NCBI Taxonomy" id="407821"/>
    <lineage>
        <taxon>Eukaryota</taxon>
        <taxon>Metazoa</taxon>
        <taxon>Ecdysozoa</taxon>
        <taxon>Arthropoda</taxon>
        <taxon>Chelicerata</taxon>
        <taxon>Arachnida</taxon>
        <taxon>Araneae</taxon>
        <taxon>Araneomorphae</taxon>
        <taxon>Entelegynae</taxon>
        <taxon>Eresoidea</taxon>
        <taxon>Eresidae</taxon>
        <taxon>Stegodyphus</taxon>
    </lineage>
</organism>
<feature type="non-terminal residue" evidence="2">
    <location>
        <position position="608"/>
    </location>
</feature>
<evidence type="ECO:0000313" key="3">
    <source>
        <dbReference type="Proteomes" id="UP000054359"/>
    </source>
</evidence>
<feature type="region of interest" description="Disordered" evidence="1">
    <location>
        <begin position="84"/>
        <end position="110"/>
    </location>
</feature>
<gene>
    <name evidence="2" type="ORF">X975_14926</name>
</gene>
<evidence type="ECO:0000256" key="1">
    <source>
        <dbReference type="SAM" id="MobiDB-lite"/>
    </source>
</evidence>
<accession>A0A087U1Z1</accession>
<evidence type="ECO:0000313" key="2">
    <source>
        <dbReference type="EMBL" id="KFM71380.1"/>
    </source>
</evidence>
<dbReference type="EMBL" id="KK117771">
    <property type="protein sequence ID" value="KFM71380.1"/>
    <property type="molecule type" value="Genomic_DNA"/>
</dbReference>
<reference evidence="2 3" key="1">
    <citation type="submission" date="2013-11" db="EMBL/GenBank/DDBJ databases">
        <title>Genome sequencing of Stegodyphus mimosarum.</title>
        <authorList>
            <person name="Bechsgaard J."/>
        </authorList>
    </citation>
    <scope>NUCLEOTIDE SEQUENCE [LARGE SCALE GENOMIC DNA]</scope>
</reference>
<dbReference type="AlphaFoldDB" id="A0A087U1Z1"/>